<evidence type="ECO:0000256" key="8">
    <source>
        <dbReference type="ARBA" id="ARBA00022989"/>
    </source>
</evidence>
<dbReference type="PANTHER" id="PTHR28533">
    <property type="entry name" value="PROTEIN PBN1"/>
    <property type="match status" value="1"/>
</dbReference>
<dbReference type="InterPro" id="IPR042322">
    <property type="entry name" value="Pbn1"/>
</dbReference>
<dbReference type="UniPathway" id="UPA00196"/>
<dbReference type="STRING" id="870435.A0A0C3J5N5"/>
<dbReference type="FunCoup" id="A0A0C3J5N5">
    <property type="interactions" value="3"/>
</dbReference>
<evidence type="ECO:0000313" key="12">
    <source>
        <dbReference type="EMBL" id="KIN93026.1"/>
    </source>
</evidence>
<dbReference type="GO" id="GO:0000030">
    <property type="term" value="F:mannosyltransferase activity"/>
    <property type="evidence" value="ECO:0007669"/>
    <property type="project" value="TreeGrafter"/>
</dbReference>
<keyword evidence="8" id="KW-1133">Transmembrane helix</keyword>
<evidence type="ECO:0000256" key="1">
    <source>
        <dbReference type="ARBA" id="ARBA00004643"/>
    </source>
</evidence>
<dbReference type="InterPro" id="IPR013233">
    <property type="entry name" value="PIG-X/PBN1"/>
</dbReference>
<sequence>MLLSFALSPTRGFHSTLLARIALHDENYACSEFVLYTLPPSVIVDRHELIDRGIEFELWGESNLELPVFAVSEANTSLLVNVRHVEPHGNEVLVDVPIHARYGVPLRGSMPRQLIEVLPPTCFCACPESTDMSIYSTSDPPVNQSAMLRPYGKFLVSQTPYALPAAQLDVPVGSLDDLLPVEAGTVAVVLAAFLWLVYRSWMSSSKIQSHHVKQD</sequence>
<dbReference type="PANTHER" id="PTHR28533:SF1">
    <property type="entry name" value="PROTEIN PBN1"/>
    <property type="match status" value="1"/>
</dbReference>
<name>A0A0C3J5N5_PISTI</name>
<dbReference type="Pfam" id="PF08320">
    <property type="entry name" value="PIG-X"/>
    <property type="match status" value="1"/>
</dbReference>
<evidence type="ECO:0000256" key="7">
    <source>
        <dbReference type="ARBA" id="ARBA00022824"/>
    </source>
</evidence>
<gene>
    <name evidence="12" type="ORF">M404DRAFT_36471</name>
</gene>
<comment type="pathway">
    <text evidence="2 11">Glycolipid biosynthesis; glycosylphosphatidylinositol-anchor biosynthesis.</text>
</comment>
<keyword evidence="10" id="KW-0325">Glycoprotein</keyword>
<evidence type="ECO:0000256" key="10">
    <source>
        <dbReference type="ARBA" id="ARBA00023180"/>
    </source>
</evidence>
<proteinExistence type="inferred from homology"/>
<protein>
    <recommendedName>
        <fullName evidence="4 11">Protein PBN1</fullName>
    </recommendedName>
</protein>
<comment type="similarity">
    <text evidence="3 11">Belongs to the PIGX family.</text>
</comment>
<dbReference type="AlphaFoldDB" id="A0A0C3J5N5"/>
<evidence type="ECO:0000256" key="6">
    <source>
        <dbReference type="ARBA" id="ARBA00022692"/>
    </source>
</evidence>
<dbReference type="EMBL" id="KN832251">
    <property type="protein sequence ID" value="KIN93026.1"/>
    <property type="molecule type" value="Genomic_DNA"/>
</dbReference>
<dbReference type="Proteomes" id="UP000054217">
    <property type="component" value="Unassembled WGS sequence"/>
</dbReference>
<evidence type="ECO:0000313" key="13">
    <source>
        <dbReference type="Proteomes" id="UP000054217"/>
    </source>
</evidence>
<comment type="subcellular location">
    <subcellularLocation>
        <location evidence="11">Endoplasmic reticulum membrane</location>
        <topology evidence="11">Single-pass membrane protein</topology>
    </subcellularLocation>
    <subcellularLocation>
        <location evidence="1">Endoplasmic reticulum membrane</location>
        <topology evidence="1">Single-pass type III membrane protein</topology>
    </subcellularLocation>
</comment>
<keyword evidence="7 11" id="KW-0256">Endoplasmic reticulum</keyword>
<evidence type="ECO:0000256" key="11">
    <source>
        <dbReference type="RuleBase" id="RU366056"/>
    </source>
</evidence>
<evidence type="ECO:0000256" key="5">
    <source>
        <dbReference type="ARBA" id="ARBA00022502"/>
    </source>
</evidence>
<accession>A0A0C3J5N5</accession>
<dbReference type="HOGENOM" id="CLU_100668_0_0_1"/>
<keyword evidence="6" id="KW-0812">Transmembrane</keyword>
<dbReference type="OrthoDB" id="5546453at2759"/>
<comment type="function">
    <text evidence="11">Required for proper folding and/or the stability of a subset of proteins in the endoplasmic reticulum. Component of glycosylphosphatidylinositol-mannosyltransferase 1 which transfers the first of the 4 mannoses in the GPI-anchor precursors during GPI-anchor biosynthesis. Probably acts by stabilizing the mannosyltransferase GPI14.</text>
</comment>
<keyword evidence="5 11" id="KW-0337">GPI-anchor biosynthesis</keyword>
<evidence type="ECO:0000256" key="3">
    <source>
        <dbReference type="ARBA" id="ARBA00010345"/>
    </source>
</evidence>
<dbReference type="GO" id="GO:0006506">
    <property type="term" value="P:GPI anchor biosynthetic process"/>
    <property type="evidence" value="ECO:0007669"/>
    <property type="project" value="UniProtKB-UniPathway"/>
</dbReference>
<evidence type="ECO:0000256" key="4">
    <source>
        <dbReference type="ARBA" id="ARBA00020410"/>
    </source>
</evidence>
<keyword evidence="9" id="KW-0472">Membrane</keyword>
<dbReference type="GO" id="GO:1990529">
    <property type="term" value="C:glycosylphosphatidylinositol-mannosyltransferase I complex"/>
    <property type="evidence" value="ECO:0007669"/>
    <property type="project" value="TreeGrafter"/>
</dbReference>
<reference evidence="13" key="2">
    <citation type="submission" date="2015-01" db="EMBL/GenBank/DDBJ databases">
        <title>Evolutionary Origins and Diversification of the Mycorrhizal Mutualists.</title>
        <authorList>
            <consortium name="DOE Joint Genome Institute"/>
            <consortium name="Mycorrhizal Genomics Consortium"/>
            <person name="Kohler A."/>
            <person name="Kuo A."/>
            <person name="Nagy L.G."/>
            <person name="Floudas D."/>
            <person name="Copeland A."/>
            <person name="Barry K.W."/>
            <person name="Cichocki N."/>
            <person name="Veneault-Fourrey C."/>
            <person name="LaButti K."/>
            <person name="Lindquist E.A."/>
            <person name="Lipzen A."/>
            <person name="Lundell T."/>
            <person name="Morin E."/>
            <person name="Murat C."/>
            <person name="Riley R."/>
            <person name="Ohm R."/>
            <person name="Sun H."/>
            <person name="Tunlid A."/>
            <person name="Henrissat B."/>
            <person name="Grigoriev I.V."/>
            <person name="Hibbett D.S."/>
            <person name="Martin F."/>
        </authorList>
    </citation>
    <scope>NUCLEOTIDE SEQUENCE [LARGE SCALE GENOMIC DNA]</scope>
    <source>
        <strain evidence="13">Marx 270</strain>
    </source>
</reference>
<reference evidence="12 13" key="1">
    <citation type="submission" date="2014-04" db="EMBL/GenBank/DDBJ databases">
        <authorList>
            <consortium name="DOE Joint Genome Institute"/>
            <person name="Kuo A."/>
            <person name="Kohler A."/>
            <person name="Costa M.D."/>
            <person name="Nagy L.G."/>
            <person name="Floudas D."/>
            <person name="Copeland A."/>
            <person name="Barry K.W."/>
            <person name="Cichocki N."/>
            <person name="Veneault-Fourrey C."/>
            <person name="LaButti K."/>
            <person name="Lindquist E.A."/>
            <person name="Lipzen A."/>
            <person name="Lundell T."/>
            <person name="Morin E."/>
            <person name="Murat C."/>
            <person name="Sun H."/>
            <person name="Tunlid A."/>
            <person name="Henrissat B."/>
            <person name="Grigoriev I.V."/>
            <person name="Hibbett D.S."/>
            <person name="Martin F."/>
            <person name="Nordberg H.P."/>
            <person name="Cantor M.N."/>
            <person name="Hua S.X."/>
        </authorList>
    </citation>
    <scope>NUCLEOTIDE SEQUENCE [LARGE SCALE GENOMIC DNA]</scope>
    <source>
        <strain evidence="12 13">Marx 270</strain>
    </source>
</reference>
<evidence type="ECO:0000256" key="2">
    <source>
        <dbReference type="ARBA" id="ARBA00004687"/>
    </source>
</evidence>
<organism evidence="12 13">
    <name type="scientific">Pisolithus tinctorius Marx 270</name>
    <dbReference type="NCBI Taxonomy" id="870435"/>
    <lineage>
        <taxon>Eukaryota</taxon>
        <taxon>Fungi</taxon>
        <taxon>Dikarya</taxon>
        <taxon>Basidiomycota</taxon>
        <taxon>Agaricomycotina</taxon>
        <taxon>Agaricomycetes</taxon>
        <taxon>Agaricomycetidae</taxon>
        <taxon>Boletales</taxon>
        <taxon>Sclerodermatineae</taxon>
        <taxon>Pisolithaceae</taxon>
        <taxon>Pisolithus</taxon>
    </lineage>
</organism>
<evidence type="ECO:0000256" key="9">
    <source>
        <dbReference type="ARBA" id="ARBA00023136"/>
    </source>
</evidence>
<dbReference type="GO" id="GO:0005789">
    <property type="term" value="C:endoplasmic reticulum membrane"/>
    <property type="evidence" value="ECO:0007669"/>
    <property type="project" value="UniProtKB-SubCell"/>
</dbReference>
<dbReference type="InParanoid" id="A0A0C3J5N5"/>
<dbReference type="SMART" id="SM00780">
    <property type="entry name" value="PIG-X"/>
    <property type="match status" value="1"/>
</dbReference>
<keyword evidence="13" id="KW-1185">Reference proteome</keyword>